<name>A0A5N6JNQ1_MONLA</name>
<evidence type="ECO:0000313" key="1">
    <source>
        <dbReference type="EMBL" id="KAB8288491.1"/>
    </source>
</evidence>
<organism evidence="1 2">
    <name type="scientific">Monilinia laxa</name>
    <name type="common">Brown rot fungus</name>
    <name type="synonym">Sclerotinia laxa</name>
    <dbReference type="NCBI Taxonomy" id="61186"/>
    <lineage>
        <taxon>Eukaryota</taxon>
        <taxon>Fungi</taxon>
        <taxon>Dikarya</taxon>
        <taxon>Ascomycota</taxon>
        <taxon>Pezizomycotina</taxon>
        <taxon>Leotiomycetes</taxon>
        <taxon>Helotiales</taxon>
        <taxon>Sclerotiniaceae</taxon>
        <taxon>Monilinia</taxon>
    </lineage>
</organism>
<accession>A0A5N6JNQ1</accession>
<dbReference type="PANTHER" id="PTHR42085">
    <property type="entry name" value="F-BOX DOMAIN-CONTAINING PROTEIN"/>
    <property type="match status" value="1"/>
</dbReference>
<gene>
    <name evidence="1" type="ORF">EYC80_010156</name>
</gene>
<dbReference type="PANTHER" id="PTHR42085:SF2">
    <property type="entry name" value="F-BOX DOMAIN-CONTAINING PROTEIN"/>
    <property type="match status" value="1"/>
</dbReference>
<dbReference type="OrthoDB" id="5272396at2759"/>
<dbReference type="InterPro" id="IPR038883">
    <property type="entry name" value="AN11006-like"/>
</dbReference>
<reference evidence="1 2" key="1">
    <citation type="submission" date="2019-06" db="EMBL/GenBank/DDBJ databases">
        <title>Genome Sequence of the Brown Rot Fungal Pathogen Monilinia laxa.</title>
        <authorList>
            <person name="De Miccolis Angelini R.M."/>
            <person name="Landi L."/>
            <person name="Abate D."/>
            <person name="Pollastro S."/>
            <person name="Romanazzi G."/>
            <person name="Faretra F."/>
        </authorList>
    </citation>
    <scope>NUCLEOTIDE SEQUENCE [LARGE SCALE GENOMIC DNA]</scope>
    <source>
        <strain evidence="1 2">Mlax316</strain>
    </source>
</reference>
<comment type="caution">
    <text evidence="1">The sequence shown here is derived from an EMBL/GenBank/DDBJ whole genome shotgun (WGS) entry which is preliminary data.</text>
</comment>
<evidence type="ECO:0000313" key="2">
    <source>
        <dbReference type="Proteomes" id="UP000326757"/>
    </source>
</evidence>
<dbReference type="Proteomes" id="UP000326757">
    <property type="component" value="Unassembled WGS sequence"/>
</dbReference>
<sequence>MSPPTPKPKPKTPKLFNFLTSTPLEIRNQIYETAFQTPYNSVTYRCTRNNTYQILAYDPQNDECITGSPLLALGLLSTCAQIYHEAVVSLWKVNSLGLWPADLLFRLRGLGGDGFAHVQSMQINIDLVDRDDLKWAEMLFARIGGKWSIRDEGSEGGTWEGLKVVQINPMRTEVRKMDVRWMQRVAEAMHSRWESEELRAGENGDADEGWGLYAGWMELFRRTRTLGSEVYLGNGVKRVVNVNTAWDEWTYQEQGRWVNKLRHGADVREMEQVMKDLHQMFGGELWANGKLCYKERKRLKRVFEVKPVEASPLVE</sequence>
<keyword evidence="2" id="KW-1185">Reference proteome</keyword>
<protein>
    <submittedName>
        <fullName evidence="1">Uncharacterized protein</fullName>
    </submittedName>
</protein>
<proteinExistence type="predicted"/>
<dbReference type="AlphaFoldDB" id="A0A5N6JNQ1"/>
<dbReference type="EMBL" id="VIGI01000024">
    <property type="protein sequence ID" value="KAB8288491.1"/>
    <property type="molecule type" value="Genomic_DNA"/>
</dbReference>